<dbReference type="InterPro" id="IPR050154">
    <property type="entry name" value="UbiB_kinase"/>
</dbReference>
<protein>
    <recommendedName>
        <fullName evidence="3">ABC1 atypical kinase-like domain-containing protein</fullName>
    </recommendedName>
</protein>
<evidence type="ECO:0000256" key="1">
    <source>
        <dbReference type="ARBA" id="ARBA00009670"/>
    </source>
</evidence>
<dbReference type="EMBL" id="PFER01000025">
    <property type="protein sequence ID" value="PJE73616.1"/>
    <property type="molecule type" value="Genomic_DNA"/>
</dbReference>
<dbReference type="Gene3D" id="1.10.510.10">
    <property type="entry name" value="Transferase(Phosphotransferase) domain 1"/>
    <property type="match status" value="1"/>
</dbReference>
<keyword evidence="2" id="KW-0175">Coiled coil</keyword>
<name>A0A2M8LAG0_9BACT</name>
<reference evidence="5" key="1">
    <citation type="submission" date="2017-09" db="EMBL/GenBank/DDBJ databases">
        <title>Depth-based differentiation of microbial function through sediment-hosted aquifers and enrichment of novel symbionts in the deep terrestrial subsurface.</title>
        <authorList>
            <person name="Probst A.J."/>
            <person name="Ladd B."/>
            <person name="Jarett J.K."/>
            <person name="Geller-Mcgrath D.E."/>
            <person name="Sieber C.M.K."/>
            <person name="Emerson J.B."/>
            <person name="Anantharaman K."/>
            <person name="Thomas B.C."/>
            <person name="Malmstrom R."/>
            <person name="Stieglmeier M."/>
            <person name="Klingl A."/>
            <person name="Woyke T."/>
            <person name="Ryan C.M."/>
            <person name="Banfield J.F."/>
        </authorList>
    </citation>
    <scope>NUCLEOTIDE SEQUENCE [LARGE SCALE GENOMIC DNA]</scope>
</reference>
<comment type="caution">
    <text evidence="4">The sequence shown here is derived from an EMBL/GenBank/DDBJ whole genome shotgun (WGS) entry which is preliminary data.</text>
</comment>
<evidence type="ECO:0000256" key="2">
    <source>
        <dbReference type="SAM" id="Coils"/>
    </source>
</evidence>
<dbReference type="Pfam" id="PF03109">
    <property type="entry name" value="ABC1"/>
    <property type="match status" value="1"/>
</dbReference>
<dbReference type="CDD" id="cd05121">
    <property type="entry name" value="ABC1_ADCK3-like"/>
    <property type="match status" value="1"/>
</dbReference>
<dbReference type="PANTHER" id="PTHR10566">
    <property type="entry name" value="CHAPERONE-ACTIVITY OF BC1 COMPLEX CABC1 -RELATED"/>
    <property type="match status" value="1"/>
</dbReference>
<evidence type="ECO:0000259" key="3">
    <source>
        <dbReference type="Pfam" id="PF03109"/>
    </source>
</evidence>
<dbReference type="SUPFAM" id="SSF56112">
    <property type="entry name" value="Protein kinase-like (PK-like)"/>
    <property type="match status" value="1"/>
</dbReference>
<organism evidence="4 5">
    <name type="scientific">Candidatus Terrybacteria bacterium CG10_big_fil_rev_8_21_14_0_10_41_10</name>
    <dbReference type="NCBI Taxonomy" id="1975026"/>
    <lineage>
        <taxon>Bacteria</taxon>
        <taxon>Candidatus Terryibacteriota</taxon>
    </lineage>
</organism>
<dbReference type="AlphaFoldDB" id="A0A2M8LAG0"/>
<evidence type="ECO:0000313" key="5">
    <source>
        <dbReference type="Proteomes" id="UP000230959"/>
    </source>
</evidence>
<dbReference type="Proteomes" id="UP000230959">
    <property type="component" value="Unassembled WGS sequence"/>
</dbReference>
<feature type="coiled-coil region" evidence="2">
    <location>
        <begin position="449"/>
        <end position="476"/>
    </location>
</feature>
<evidence type="ECO:0000313" key="4">
    <source>
        <dbReference type="EMBL" id="PJE73616.1"/>
    </source>
</evidence>
<sequence>MRGYKKTVKFVGRLAQIFFIILDLSLSFKISKSEKLRLFFERAGGGILRFGRILSLRSDFLSPRYMAELIKLMDNTPQTPFAKMQEVFTREMSNPVGKFFLDFSDDPIGSASIAHVYKAKLKDGVSVAVKIQRPDAEEIFESDFLVIIFLAQIFDFFKSTSFVSAVEVAHDFIRWTRHELDFRNEARNSDAFYKYSEGGYNAIIPKQYLNLTTKRVLVEEFVEGGILASKLINNEVSEEALERMSVSRDILAGNIMFEMMRQYFVDGFFHADAHPSNIMVLPENKIAFMGFGIVGEASANRLNLLKFLRAISVNNMEEATASLVDFGENSYQEEIELFIISARDKRGAAKKLFEKIKKVIIKDFSVEAEAILKPWIEAAGNKELSVAGRSSSSVFFRLIWEAEKYGIVFDSEVALFFRALAITEMVTLHISDDFDMMGAIRAFLNEYSLGEIEAVIKDRENELNSAKKEIMSVEDGDWEEFLELVEIQKERRFVAKERIMEIVSDYAETNEEIRSLLKSSK</sequence>
<dbReference type="InterPro" id="IPR004147">
    <property type="entry name" value="ABC1_dom"/>
</dbReference>
<accession>A0A2M8LAG0</accession>
<dbReference type="InterPro" id="IPR011009">
    <property type="entry name" value="Kinase-like_dom_sf"/>
</dbReference>
<comment type="similarity">
    <text evidence="1">Belongs to the protein kinase superfamily. ADCK protein kinase family.</text>
</comment>
<proteinExistence type="inferred from homology"/>
<dbReference type="PANTHER" id="PTHR10566:SF113">
    <property type="entry name" value="PROTEIN ACTIVITY OF BC1 COMPLEX KINASE 7, CHLOROPLASTIC"/>
    <property type="match status" value="1"/>
</dbReference>
<feature type="domain" description="ABC1 atypical kinase-like" evidence="3">
    <location>
        <begin position="71"/>
        <end position="319"/>
    </location>
</feature>
<gene>
    <name evidence="4" type="ORF">COV02_01580</name>
</gene>